<gene>
    <name evidence="2" type="ORF">KDA_03330</name>
</gene>
<feature type="transmembrane region" description="Helical" evidence="1">
    <location>
        <begin position="1109"/>
        <end position="1126"/>
    </location>
</feature>
<evidence type="ECO:0000313" key="3">
    <source>
        <dbReference type="Proteomes" id="UP000287171"/>
    </source>
</evidence>
<feature type="transmembrane region" description="Helical" evidence="1">
    <location>
        <begin position="1219"/>
        <end position="1237"/>
    </location>
</feature>
<feature type="transmembrane region" description="Helical" evidence="1">
    <location>
        <begin position="995"/>
        <end position="1018"/>
    </location>
</feature>
<feature type="transmembrane region" description="Helical" evidence="1">
    <location>
        <begin position="522"/>
        <end position="542"/>
    </location>
</feature>
<evidence type="ECO:0000313" key="2">
    <source>
        <dbReference type="EMBL" id="GCE24849.1"/>
    </source>
</evidence>
<feature type="transmembrane region" description="Helical" evidence="1">
    <location>
        <begin position="206"/>
        <end position="226"/>
    </location>
</feature>
<feature type="transmembrane region" description="Helical" evidence="1">
    <location>
        <begin position="645"/>
        <end position="661"/>
    </location>
</feature>
<accession>A0A402B0I1</accession>
<feature type="transmembrane region" description="Helical" evidence="1">
    <location>
        <begin position="487"/>
        <end position="510"/>
    </location>
</feature>
<feature type="transmembrane region" description="Helical" evidence="1">
    <location>
        <begin position="623"/>
        <end position="639"/>
    </location>
</feature>
<keyword evidence="1" id="KW-0812">Transmembrane</keyword>
<protein>
    <submittedName>
        <fullName evidence="2">Uncharacterized protein</fullName>
    </submittedName>
</protein>
<feature type="transmembrane region" description="Helical" evidence="1">
    <location>
        <begin position="1164"/>
        <end position="1182"/>
    </location>
</feature>
<sequence>MQLHASHCNCCGLPIAGRGQDCPRCGYPIELTEEMHFLERSLKDLGRVAVYGGAALNVSDLMSRYQRRLSYLSKVQAQPAVEVNQQVPVDVVEPVPVQVAPARAAAITTPLADQGKSAMDVSLARTPAQPAPVPQQAFSFQDFFADQSINIVASLGAFLILVGSLSFIATTPDFLLAFLVLLGVHAFFGATGAITFRFPQVRTVSIIYTAIFALQVPLVGFSFYRLLSNVQLTAPTLIAIAAAYATLAYSSLAIYQRFQLFGYLAAAALAVTDVATASALHLQFYWWPYAFLLLAFPLLVLVRRPGAAVDSNVGKALLSKPGLFLMYTSVIASVCVEVRFILAAYLVDIRFSFSDVALRASVSVFLGALLVWICAYIWLTRRYALAQIVPYLVLACVFSLLFLFQAATIGFILVLTILAGLCWLMARQLLQGNWPFKATAKHLDILVIALVVLVAYLSDPAIIIQIFSSAYQANAFYAQGFVASTWFPISCLALLVGSALLLGVVINHVGWQKPLTHKQSGWMWLVLLAGLVLNDVYTQMLLWSHLSIPWGLCCFALGSACIAGIFYRWIHPAWSYPLAALALCVALESLLMGLNLPIEGMIVLLLVYTLSSYALACYLNLPVWLLVAIGFASFSLIPLSLRINIFLLLSLLTPLLAAGLTRWEKARLTPLMHRNGQPFSRFWAAYVIALLYGVAFGMIEYGSSQVILTGWLPSSVLFILELALLGLIWYGVAAIDKGKWPLFVATGFGLVAVMMPDNHYWWLLGVAIVTLLIAAMISRLASLKWALPWYVVAIGTVLMMGLQGSVQGWDQPESWSLLFFALLVYLVGVIEHEEFMQLALLWTFAALACWAVYVAGLVGDLYRPPLLTLIFAIVGVGIRSIRSDFDSVTGQPRHQWLRYALPLYATALFAAALTGIQGMFNSVNTPFYAAIPLILFVYALTAYGISLLERKRVGLWLVVFFAVWGMLLLPSIVTCATPVQLPIIGSINCQSQTQLVLYSFANGVLLTCILGAIVLRLLRHPQLQALRSWGWIWYAIAVCDVAITCTWIEIQWTSLPLPIVLVILTLFTILAGCIMFLERIPALNMLLAALAIWTIVHLSIPLWGQLELISVFFLILFGTQYMWQLISNGTTFVSSLQFYRIVPLVGQFLIVSFAFLSVFNGGDIAHSGAFALLTFAILIAWWGRLQTTQAQRHYAFYIAGFLCTLTLSWELWALGQTELTLFCTPPAIYLIAIAPFISRDEKIVERENIGHFCSIAGASLLLGPTLLLSFQHSNVAPSLLLASEAIFLLMLGFITHTRFFVLSSAALIIVAAIHVLFLPSLGIPTFMALFLLGILLVILATTLLLVRTRLTAFWQQAD</sequence>
<feature type="transmembrane region" description="Helical" evidence="1">
    <location>
        <begin position="1276"/>
        <end position="1294"/>
    </location>
</feature>
<reference evidence="3" key="1">
    <citation type="submission" date="2018-12" db="EMBL/GenBank/DDBJ databases">
        <title>Tengunoibacter tsumagoiensis gen. nov., sp. nov., Dictyobacter kobayashii sp. nov., D. alpinus sp. nov., and D. joshuensis sp. nov. and description of Dictyobacteraceae fam. nov. within the order Ktedonobacterales isolated from Tengu-no-mugimeshi.</title>
        <authorList>
            <person name="Wang C.M."/>
            <person name="Zheng Y."/>
            <person name="Sakai Y."/>
            <person name="Toyoda A."/>
            <person name="Minakuchi Y."/>
            <person name="Abe K."/>
            <person name="Yokota A."/>
            <person name="Yabe S."/>
        </authorList>
    </citation>
    <scope>NUCLEOTIDE SEQUENCE [LARGE SCALE GENOMIC DNA]</scope>
    <source>
        <strain evidence="3">Uno16</strain>
    </source>
</reference>
<feature type="transmembrane region" description="Helical" evidence="1">
    <location>
        <begin position="861"/>
        <end position="878"/>
    </location>
</feature>
<feature type="transmembrane region" description="Helical" evidence="1">
    <location>
        <begin position="446"/>
        <end position="467"/>
    </location>
</feature>
<feature type="transmembrane region" description="Helical" evidence="1">
    <location>
        <begin position="1249"/>
        <end position="1270"/>
    </location>
</feature>
<feature type="transmembrane region" description="Helical" evidence="1">
    <location>
        <begin position="1084"/>
        <end position="1103"/>
    </location>
</feature>
<feature type="transmembrane region" description="Helical" evidence="1">
    <location>
        <begin position="814"/>
        <end position="831"/>
    </location>
</feature>
<feature type="transmembrane region" description="Helical" evidence="1">
    <location>
        <begin position="1138"/>
        <end position="1158"/>
    </location>
</feature>
<dbReference type="RefSeq" id="WP_126625513.1">
    <property type="nucleotide sequence ID" value="NZ_BIFT01000001.1"/>
</dbReference>
<feature type="transmembrane region" description="Helical" evidence="1">
    <location>
        <begin position="409"/>
        <end position="426"/>
    </location>
</feature>
<feature type="transmembrane region" description="Helical" evidence="1">
    <location>
        <begin position="1299"/>
        <end position="1317"/>
    </location>
</feature>
<keyword evidence="1" id="KW-0472">Membrane</keyword>
<name>A0A402B0I1_9CHLR</name>
<feature type="transmembrane region" description="Helical" evidence="1">
    <location>
        <begin position="899"/>
        <end position="920"/>
    </location>
</feature>
<feature type="transmembrane region" description="Helical" evidence="1">
    <location>
        <begin position="358"/>
        <end position="379"/>
    </location>
</feature>
<feature type="transmembrane region" description="Helical" evidence="1">
    <location>
        <begin position="323"/>
        <end position="346"/>
    </location>
</feature>
<feature type="transmembrane region" description="Helical" evidence="1">
    <location>
        <begin position="232"/>
        <end position="253"/>
    </location>
</feature>
<feature type="transmembrane region" description="Helical" evidence="1">
    <location>
        <begin position="785"/>
        <end position="802"/>
    </location>
</feature>
<feature type="transmembrane region" description="Helical" evidence="1">
    <location>
        <begin position="1056"/>
        <end position="1077"/>
    </location>
</feature>
<feature type="transmembrane region" description="Helical" evidence="1">
    <location>
        <begin position="682"/>
        <end position="699"/>
    </location>
</feature>
<feature type="transmembrane region" description="Helical" evidence="1">
    <location>
        <begin position="955"/>
        <end position="983"/>
    </location>
</feature>
<feature type="transmembrane region" description="Helical" evidence="1">
    <location>
        <begin position="548"/>
        <end position="567"/>
    </location>
</feature>
<feature type="transmembrane region" description="Helical" evidence="1">
    <location>
        <begin position="260"/>
        <end position="280"/>
    </location>
</feature>
<dbReference type="EMBL" id="BIFT01000001">
    <property type="protein sequence ID" value="GCE24849.1"/>
    <property type="molecule type" value="Genomic_DNA"/>
</dbReference>
<dbReference type="Proteomes" id="UP000287171">
    <property type="component" value="Unassembled WGS sequence"/>
</dbReference>
<feature type="transmembrane region" description="Helical" evidence="1">
    <location>
        <begin position="286"/>
        <end position="302"/>
    </location>
</feature>
<organism evidence="2 3">
    <name type="scientific">Dictyobacter alpinus</name>
    <dbReference type="NCBI Taxonomy" id="2014873"/>
    <lineage>
        <taxon>Bacteria</taxon>
        <taxon>Bacillati</taxon>
        <taxon>Chloroflexota</taxon>
        <taxon>Ktedonobacteria</taxon>
        <taxon>Ktedonobacterales</taxon>
        <taxon>Dictyobacteraceae</taxon>
        <taxon>Dictyobacter</taxon>
    </lineage>
</organism>
<keyword evidence="1" id="KW-1133">Transmembrane helix</keyword>
<feature type="transmembrane region" description="Helical" evidence="1">
    <location>
        <begin position="926"/>
        <end position="948"/>
    </location>
</feature>
<feature type="transmembrane region" description="Helical" evidence="1">
    <location>
        <begin position="1323"/>
        <end position="1346"/>
    </location>
</feature>
<feature type="transmembrane region" description="Helical" evidence="1">
    <location>
        <begin position="739"/>
        <end position="755"/>
    </location>
</feature>
<feature type="transmembrane region" description="Helical" evidence="1">
    <location>
        <begin position="1194"/>
        <end position="1213"/>
    </location>
</feature>
<keyword evidence="3" id="KW-1185">Reference proteome</keyword>
<feature type="transmembrane region" description="Helical" evidence="1">
    <location>
        <begin position="838"/>
        <end position="855"/>
    </location>
</feature>
<comment type="caution">
    <text evidence="2">The sequence shown here is derived from an EMBL/GenBank/DDBJ whole genome shotgun (WGS) entry which is preliminary data.</text>
</comment>
<feature type="transmembrane region" description="Helical" evidence="1">
    <location>
        <begin position="1030"/>
        <end position="1050"/>
    </location>
</feature>
<feature type="transmembrane region" description="Helical" evidence="1">
    <location>
        <begin position="174"/>
        <end position="194"/>
    </location>
</feature>
<feature type="transmembrane region" description="Helical" evidence="1">
    <location>
        <begin position="149"/>
        <end position="168"/>
    </location>
</feature>
<feature type="transmembrane region" description="Helical" evidence="1">
    <location>
        <begin position="711"/>
        <end position="732"/>
    </location>
</feature>
<feature type="transmembrane region" description="Helical" evidence="1">
    <location>
        <begin position="761"/>
        <end position="778"/>
    </location>
</feature>
<evidence type="ECO:0000256" key="1">
    <source>
        <dbReference type="SAM" id="Phobius"/>
    </source>
</evidence>
<dbReference type="OrthoDB" id="136418at2"/>
<proteinExistence type="predicted"/>